<dbReference type="PANTHER" id="PTHR11360:SF315">
    <property type="entry name" value="TRANSPORTER MCH2-RELATED"/>
    <property type="match status" value="1"/>
</dbReference>
<dbReference type="OrthoDB" id="2213137at2759"/>
<evidence type="ECO:0000256" key="2">
    <source>
        <dbReference type="ARBA" id="ARBA00006727"/>
    </source>
</evidence>
<dbReference type="AlphaFoldDB" id="A0A7G3ZGZ9"/>
<feature type="transmembrane region" description="Helical" evidence="4">
    <location>
        <begin position="460"/>
        <end position="481"/>
    </location>
</feature>
<organism evidence="5 6">
    <name type="scientific">Torulaspora globosa</name>
    <dbReference type="NCBI Taxonomy" id="48254"/>
    <lineage>
        <taxon>Eukaryota</taxon>
        <taxon>Fungi</taxon>
        <taxon>Dikarya</taxon>
        <taxon>Ascomycota</taxon>
        <taxon>Saccharomycotina</taxon>
        <taxon>Saccharomycetes</taxon>
        <taxon>Saccharomycetales</taxon>
        <taxon>Saccharomycetaceae</taxon>
        <taxon>Torulaspora</taxon>
    </lineage>
</organism>
<feature type="transmembrane region" description="Helical" evidence="4">
    <location>
        <begin position="554"/>
        <end position="574"/>
    </location>
</feature>
<feature type="transmembrane region" description="Helical" evidence="4">
    <location>
        <begin position="254"/>
        <end position="275"/>
    </location>
</feature>
<keyword evidence="4" id="KW-0472">Membrane</keyword>
<evidence type="ECO:0000256" key="1">
    <source>
        <dbReference type="ARBA" id="ARBA00004141"/>
    </source>
</evidence>
<comment type="similarity">
    <text evidence="2">Belongs to the major facilitator superfamily. Monocarboxylate porter (TC 2.A.1.13) family.</text>
</comment>
<dbReference type="SUPFAM" id="SSF103473">
    <property type="entry name" value="MFS general substrate transporter"/>
    <property type="match status" value="1"/>
</dbReference>
<feature type="transmembrane region" description="Helical" evidence="4">
    <location>
        <begin position="400"/>
        <end position="424"/>
    </location>
</feature>
<evidence type="ECO:0000313" key="5">
    <source>
        <dbReference type="EMBL" id="QLL32785.1"/>
    </source>
</evidence>
<dbReference type="PANTHER" id="PTHR11360">
    <property type="entry name" value="MONOCARBOXYLATE TRANSPORTER"/>
    <property type="match status" value="1"/>
</dbReference>
<feature type="transmembrane region" description="Helical" evidence="4">
    <location>
        <begin position="487"/>
        <end position="510"/>
    </location>
</feature>
<feature type="transmembrane region" description="Helical" evidence="4">
    <location>
        <begin position="180"/>
        <end position="211"/>
    </location>
</feature>
<feature type="transmembrane region" description="Helical" evidence="4">
    <location>
        <begin position="223"/>
        <end position="248"/>
    </location>
</feature>
<proteinExistence type="inferred from homology"/>
<reference evidence="5 6" key="1">
    <citation type="submission" date="2020-06" db="EMBL/GenBank/DDBJ databases">
        <title>The yeast mating-type switching endonuclease HO is a domesticated member of an unorthodox homing genetic element family.</title>
        <authorList>
            <person name="Coughlan A.Y."/>
            <person name="Lombardi L."/>
            <person name="Braun-Galleani S."/>
            <person name="Martos A.R."/>
            <person name="Galeote V."/>
            <person name="Bigey F."/>
            <person name="Dequin S."/>
            <person name="Byrne K.P."/>
            <person name="Wolfe K.H."/>
        </authorList>
    </citation>
    <scope>NUCLEOTIDE SEQUENCE [LARGE SCALE GENOMIC DNA]</scope>
    <source>
        <strain evidence="5 6">CBS764</strain>
    </source>
</reference>
<dbReference type="InterPro" id="IPR036259">
    <property type="entry name" value="MFS_trans_sf"/>
</dbReference>
<feature type="transmembrane region" description="Helical" evidence="4">
    <location>
        <begin position="282"/>
        <end position="304"/>
    </location>
</feature>
<accession>A0A7G3ZGZ9</accession>
<keyword evidence="4" id="KW-1133">Transmembrane helix</keyword>
<feature type="region of interest" description="Disordered" evidence="3">
    <location>
        <begin position="1"/>
        <end position="48"/>
    </location>
</feature>
<protein>
    <recommendedName>
        <fullName evidence="7">Major facilitator superfamily (MFS) profile domain-containing protein</fullName>
    </recommendedName>
</protein>
<dbReference type="RefSeq" id="XP_037139459.1">
    <property type="nucleotide sequence ID" value="XM_037283563.1"/>
</dbReference>
<evidence type="ECO:0000256" key="3">
    <source>
        <dbReference type="SAM" id="MobiDB-lite"/>
    </source>
</evidence>
<feature type="region of interest" description="Disordered" evidence="3">
    <location>
        <begin position="133"/>
        <end position="156"/>
    </location>
</feature>
<sequence length="650" mass="71185">MSSVSSSECLEDRESYNSHGLERVTSLYSQSSSTSEEVPRSRRASTLGVTTIAKTSSADSRASINGPESLKLSLKRTITKIVDAVKDDNEQTDKDSSDLNKVLESRFDVEDAIRLVNNRSSGRLPVRQSFDEEVSAQSWHGDTPTRGNKDLDDDSDRQTVEKVFTNKSTGDLELPPDGGYGWVVTFCMCVVMFSTWGCNSGFGVFLAFYLNEEVFPGATKYDYALIAGLTVALGQGCSPFVMVIMRIIGIKSTMLFGTALMLAGFILASFATQLWQLYLTQGVMSGASISFIFVPATTMIPGWFLKRRAVAMGLSMMGTGAGGVVYGLAANKMISQDGNTKTALRVLAITCTVSVLVAIVFLKQRNPVPSVGLRSWKLIVSQFKQIFDIRVVRNPFVSLVALWCSLALLGYSLMVFTLSSYAIARGMTAHEGSILTAVLNAAQAIGRPLMGLAGDKFGRANVTIVLTFFLTVLLFAFWIPAHTFVQLLMFSICVGSCVGVANVMNTVLIADNVPPHQFLTSWSFVNLSSSPPLLVCELVAQALTVPGDKDNPYLHTQIFAGSCFCAALILVLILREYAIRLKLIERQKATDLELEEWKLDGEHDPSNELDSDRDLEEVLATLNERKIKYDLLLGSGIKKYLLRMAYPMKV</sequence>
<dbReference type="GO" id="GO:0022857">
    <property type="term" value="F:transmembrane transporter activity"/>
    <property type="evidence" value="ECO:0007669"/>
    <property type="project" value="InterPro"/>
</dbReference>
<dbReference type="InterPro" id="IPR011701">
    <property type="entry name" value="MFS"/>
</dbReference>
<feature type="compositionally biased region" description="Low complexity" evidence="3">
    <location>
        <begin position="23"/>
        <end position="36"/>
    </location>
</feature>
<gene>
    <name evidence="5" type="ORF">HG536_0D03070</name>
</gene>
<dbReference type="InterPro" id="IPR050327">
    <property type="entry name" value="Proton-linked_MCT"/>
</dbReference>
<keyword evidence="4" id="KW-0812">Transmembrane</keyword>
<evidence type="ECO:0000256" key="4">
    <source>
        <dbReference type="SAM" id="Phobius"/>
    </source>
</evidence>
<dbReference type="GO" id="GO:0016020">
    <property type="term" value="C:membrane"/>
    <property type="evidence" value="ECO:0007669"/>
    <property type="project" value="UniProtKB-SubCell"/>
</dbReference>
<name>A0A7G3ZGZ9_9SACH</name>
<evidence type="ECO:0008006" key="7">
    <source>
        <dbReference type="Google" id="ProtNLM"/>
    </source>
</evidence>
<dbReference type="Gene3D" id="1.20.1250.20">
    <property type="entry name" value="MFS general substrate transporter like domains"/>
    <property type="match status" value="2"/>
</dbReference>
<dbReference type="Proteomes" id="UP000515788">
    <property type="component" value="Chromosome 4"/>
</dbReference>
<comment type="subcellular location">
    <subcellularLocation>
        <location evidence="1">Membrane</location>
        <topology evidence="1">Multi-pass membrane protein</topology>
    </subcellularLocation>
</comment>
<dbReference type="Pfam" id="PF07690">
    <property type="entry name" value="MFS_1"/>
    <property type="match status" value="1"/>
</dbReference>
<keyword evidence="6" id="KW-1185">Reference proteome</keyword>
<feature type="transmembrane region" description="Helical" evidence="4">
    <location>
        <begin position="310"/>
        <end position="330"/>
    </location>
</feature>
<dbReference type="CDD" id="cd17352">
    <property type="entry name" value="MFS_MCT_SLC16"/>
    <property type="match status" value="1"/>
</dbReference>
<feature type="compositionally biased region" description="Basic and acidic residues" evidence="3">
    <location>
        <begin position="10"/>
        <end position="22"/>
    </location>
</feature>
<dbReference type="KEGG" id="tgb:HG536_0D03070"/>
<evidence type="ECO:0000313" key="6">
    <source>
        <dbReference type="Proteomes" id="UP000515788"/>
    </source>
</evidence>
<dbReference type="EMBL" id="CP059249">
    <property type="protein sequence ID" value="QLL32785.1"/>
    <property type="molecule type" value="Genomic_DNA"/>
</dbReference>
<feature type="transmembrane region" description="Helical" evidence="4">
    <location>
        <begin position="342"/>
        <end position="362"/>
    </location>
</feature>
<dbReference type="GeneID" id="59325952"/>